<accession>A0AAV4D4R3</accession>
<evidence type="ECO:0008006" key="3">
    <source>
        <dbReference type="Google" id="ProtNLM"/>
    </source>
</evidence>
<evidence type="ECO:0000313" key="1">
    <source>
        <dbReference type="EMBL" id="GFO39104.1"/>
    </source>
</evidence>
<keyword evidence="2" id="KW-1185">Reference proteome</keyword>
<evidence type="ECO:0000313" key="2">
    <source>
        <dbReference type="Proteomes" id="UP000735302"/>
    </source>
</evidence>
<dbReference type="EMBL" id="BLXT01007408">
    <property type="protein sequence ID" value="GFO39104.1"/>
    <property type="molecule type" value="Genomic_DNA"/>
</dbReference>
<comment type="caution">
    <text evidence="1">The sequence shown here is derived from an EMBL/GenBank/DDBJ whole genome shotgun (WGS) entry which is preliminary data.</text>
</comment>
<protein>
    <recommendedName>
        <fullName evidence="3">Secreted protein</fullName>
    </recommendedName>
</protein>
<reference evidence="1 2" key="1">
    <citation type="journal article" date="2021" name="Elife">
        <title>Chloroplast acquisition without the gene transfer in kleptoplastic sea slugs, Plakobranchus ocellatus.</title>
        <authorList>
            <person name="Maeda T."/>
            <person name="Takahashi S."/>
            <person name="Yoshida T."/>
            <person name="Shimamura S."/>
            <person name="Takaki Y."/>
            <person name="Nagai Y."/>
            <person name="Toyoda A."/>
            <person name="Suzuki Y."/>
            <person name="Arimoto A."/>
            <person name="Ishii H."/>
            <person name="Satoh N."/>
            <person name="Nishiyama T."/>
            <person name="Hasebe M."/>
            <person name="Maruyama T."/>
            <person name="Minagawa J."/>
            <person name="Obokata J."/>
            <person name="Shigenobu S."/>
        </authorList>
    </citation>
    <scope>NUCLEOTIDE SEQUENCE [LARGE SCALE GENOMIC DNA]</scope>
</reference>
<gene>
    <name evidence="1" type="ORF">PoB_006560900</name>
</gene>
<proteinExistence type="predicted"/>
<sequence length="83" mass="9227">MRSGLAVTGIGFCNGTPHSMVHYVWFILTVNLENHCHSGARITPEVTADQARGGRHLRKQTASNCRVQLNDHRTVKPHACYDS</sequence>
<dbReference type="AlphaFoldDB" id="A0AAV4D4R3"/>
<dbReference type="Proteomes" id="UP000735302">
    <property type="component" value="Unassembled WGS sequence"/>
</dbReference>
<name>A0AAV4D4R3_9GAST</name>
<organism evidence="1 2">
    <name type="scientific">Plakobranchus ocellatus</name>
    <dbReference type="NCBI Taxonomy" id="259542"/>
    <lineage>
        <taxon>Eukaryota</taxon>
        <taxon>Metazoa</taxon>
        <taxon>Spiralia</taxon>
        <taxon>Lophotrochozoa</taxon>
        <taxon>Mollusca</taxon>
        <taxon>Gastropoda</taxon>
        <taxon>Heterobranchia</taxon>
        <taxon>Euthyneura</taxon>
        <taxon>Panpulmonata</taxon>
        <taxon>Sacoglossa</taxon>
        <taxon>Placobranchoidea</taxon>
        <taxon>Plakobranchidae</taxon>
        <taxon>Plakobranchus</taxon>
    </lineage>
</organism>